<feature type="region of interest" description="Disordered" evidence="13">
    <location>
        <begin position="1095"/>
        <end position="1133"/>
    </location>
</feature>
<evidence type="ECO:0000259" key="14">
    <source>
        <dbReference type="PROSITE" id="PS51569"/>
    </source>
</evidence>
<dbReference type="GO" id="GO:0032259">
    <property type="term" value="P:methylation"/>
    <property type="evidence" value="ECO:0007669"/>
    <property type="project" value="UniProtKB-KW"/>
</dbReference>
<feature type="compositionally biased region" description="Low complexity" evidence="13">
    <location>
        <begin position="1401"/>
        <end position="1418"/>
    </location>
</feature>
<evidence type="ECO:0000256" key="5">
    <source>
        <dbReference type="ARBA" id="ARBA00022679"/>
    </source>
</evidence>
<dbReference type="InterPro" id="IPR030445">
    <property type="entry name" value="H3-K79_meTrfase"/>
</dbReference>
<dbReference type="Gene3D" id="1.10.260.60">
    <property type="match status" value="1"/>
</dbReference>
<dbReference type="Proteomes" id="UP000318571">
    <property type="component" value="Chromosome 2"/>
</dbReference>
<dbReference type="InterPro" id="IPR025789">
    <property type="entry name" value="DOT1_dom"/>
</dbReference>
<evidence type="ECO:0000256" key="9">
    <source>
        <dbReference type="ARBA" id="ARBA00029821"/>
    </source>
</evidence>
<dbReference type="Gene3D" id="3.40.50.150">
    <property type="entry name" value="Vaccinia Virus protein VP39"/>
    <property type="match status" value="3"/>
</dbReference>
<dbReference type="GO" id="GO:0035097">
    <property type="term" value="C:histone methyltransferase complex"/>
    <property type="evidence" value="ECO:0007669"/>
    <property type="project" value="UniProtKB-ARBA"/>
</dbReference>
<proteinExistence type="inferred from homology"/>
<organism evidence="15 16">
    <name type="scientific">Tigriopus californicus</name>
    <name type="common">Marine copepod</name>
    <dbReference type="NCBI Taxonomy" id="6832"/>
    <lineage>
        <taxon>Eukaryota</taxon>
        <taxon>Metazoa</taxon>
        <taxon>Ecdysozoa</taxon>
        <taxon>Arthropoda</taxon>
        <taxon>Crustacea</taxon>
        <taxon>Multicrustacea</taxon>
        <taxon>Hexanauplia</taxon>
        <taxon>Copepoda</taxon>
        <taxon>Harpacticoida</taxon>
        <taxon>Harpacticidae</taxon>
        <taxon>Tigriopus</taxon>
    </lineage>
</organism>
<feature type="region of interest" description="Disordered" evidence="13">
    <location>
        <begin position="154"/>
        <end position="210"/>
    </location>
</feature>
<feature type="compositionally biased region" description="Basic and acidic residues" evidence="13">
    <location>
        <begin position="628"/>
        <end position="638"/>
    </location>
</feature>
<feature type="compositionally biased region" description="Low complexity" evidence="13">
    <location>
        <begin position="1459"/>
        <end position="1470"/>
    </location>
</feature>
<dbReference type="InterPro" id="IPR029063">
    <property type="entry name" value="SAM-dependent_MTases_sf"/>
</dbReference>
<dbReference type="GO" id="GO:0000077">
    <property type="term" value="P:DNA damage checkpoint signaling"/>
    <property type="evidence" value="ECO:0007669"/>
    <property type="project" value="TreeGrafter"/>
</dbReference>
<feature type="compositionally biased region" description="Basic and acidic residues" evidence="13">
    <location>
        <begin position="1047"/>
        <end position="1068"/>
    </location>
</feature>
<keyword evidence="12" id="KW-0175">Coiled coil</keyword>
<sequence>MSPPVSESPILAAEVSGPLAPTPMGSPAPVLTTLAYRKNQTISTPSHTEAMLEPPAPHKGLVLHSPIVGVAAAVYPWPLKKGKGSMRRSEDKQDEGAEIVDTIRWVCVDHPCIEDAMQDSDYYTKYDSKSFENMTAICNRYNKAVDQYHRKLTESQGTAKVNNHFSSSSSNNASSKISNPSSNHLSRRGSNSSSGSSSSSSSSSSSENSLLLSSKRNGDLVYPEDQLTNGQELTRVSRPLLKHILTKCYNKSVTDPNELNHYEAFTPEVYGETSFELICQILDKLTPISSDNKFVDLGSGVGQVVLQEMETNFRYWMSFYGKIYSPFKLVHGDFLDAVHRPGILASTIVFVNNFAFGPEVDQHLKDIFADLNDGARIFSSKSFCALNFRITERNLSAYAQEKAKGRHTTTTTTITTTIGTAAVPSPSSIAGALVDIHSAFVPSQRLDSAPACLPTELLTGQCQPSSTLGSDPWAQTRGLSVPGCYWSPQICPSSSDWHQADDNNNNNNNDEDKEAEEKVLTSEKNPRLPTNQPGLHSNMDLSMKSSVGLSVTGPDPTASEPEAPLILIPALEPLNPKLKESEPFESACLDMDPLKGSVSWTGKPVSYYLHVIDRAKLERYFQRNAASRKTDKDEEGGGRRGRKRRDRGDGILPAALLREENGMDSSDSRDVSRASSVERDENSNPSGLRRAISDSNDGSTPSHRRPPALKRMGSHPMQHHRRGGGLPPLDDLDSMDSSSSMLPPAPAGTPASGLSTQPVSEGEGDDAMIGGGGGVPAAGAHRPLRSTVANAAAITEALAGKKKKGRPRKVPLDLAEYAEKNDKLANSISGLDLLHDTTLRCIQASHVASPVDALNPFAESNENDDAPLGCVNERLSEIAPQGVIEHEELPQTLRLMPDGSKIPHQLQLFLETMKTQYLTFMQTMQEEAFKTKVQGQIQDEQKRQGELHKREKQLKAQIDNLISDSLGLLQCRLQELGIKAKTPPEFIEKAKGIVCSHHDLQKNKASLEAEVRALEANHEKLMLTKERELLEKLAQERPDLSATSAKEVVRRELEVQSRPPRETRHSHEPSPTPTKVAPLLNKLSDVTFTKCGGEQVSAQIRKRPQKQRDWPEKRSKLSAAASPPPSSPTAWVPTSSSIVAKIEEKSPEMLARKIIDEGRTLEKQPAHQRPSSAATLTISPTKANRSFHRDTFPPHHSVGASGASGTTGARSHHPPGMVEVRKIEPMSPPSYPTMAVGSAVDLPKIDLAASMAASSASHHHNHAHHPLHHQPHGHASVHPEGLLLPPHPDSRSRSRSSEHTLDGGDVSFAKSKMSTTPRAEQFEDRLKTIIHSVLSSDQQGGGPPPAMTITSTAPSSSYPSGGSAAGGAVPGSGVVPRQAPMFSPVKRELPSHLPPPPNTRHPASSAQVSHAQSLSLSHAHSHAGGGPARALQYPSYHPSAPRIDRSLLAGPPPPPPSSTPSSLPSSRRGSFASHTPSPGAPTAESASNLSRTMSQVIEDSIRGHLSGNRRVGGELEGLALPRTKSPEPASSSSGSLGAPPRAHYPTTTDPSSSAPSGFDQTRSGPVATSSSAPSSGSLSGTTRNGGNDYPAMEGLAARFGTYMAAENKRMMDPRGRYMSSMEHQQQGGHERPSSSGGRGMLVSSSPMASSSTSLGLDRKRLSSPPVLPPKKQHLDDNPDYRLPKDENKQQWQDEISTGFDRLVAYATEVDRRRKSTDSNSPSHPTASSSSSPKYNNNNNHQHHHNHNNTSNSHASQPPLSHPTAGSLSSSASLPTLSSSRHHQASGFDHRMSTLSMKFKGSYRRCAVTPPPPNGNETGSTPRIPTPGSCSSRAATPSSTSGHAQLSHRGKSPLPGENLPEHHPKKRYFAETRDSTSASSSASSTYGGAGMVPVGSTKPRLLNPIKAEPYSSGYERHTRPGAGGPTPPTGSGPASQPFYETPPSVDPTRTRPTMR</sequence>
<keyword evidence="5 11" id="KW-0808">Transferase</keyword>
<evidence type="ECO:0000256" key="3">
    <source>
        <dbReference type="ARBA" id="ARBA00020987"/>
    </source>
</evidence>
<feature type="region of interest" description="Disordered" evidence="13">
    <location>
        <begin position="1035"/>
        <end position="1077"/>
    </location>
</feature>
<gene>
    <name evidence="15" type="ORF">TCAL_11608</name>
</gene>
<feature type="region of interest" description="Disordered" evidence="13">
    <location>
        <begin position="623"/>
        <end position="780"/>
    </location>
</feature>
<dbReference type="Pfam" id="PF08123">
    <property type="entry name" value="DOT1"/>
    <property type="match status" value="2"/>
</dbReference>
<comment type="catalytic activity">
    <reaction evidence="10 11">
        <text>L-lysyl(79)-[histone H3] + 3 S-adenosyl-L-methionine = N(6),N(6),N(6)-trimethyl-L-lysyl(79)-[histone H3] + 3 S-adenosyl-L-homocysteine + 3 H(+)</text>
        <dbReference type="Rhea" id="RHEA:60328"/>
        <dbReference type="Rhea" id="RHEA-COMP:15549"/>
        <dbReference type="Rhea" id="RHEA-COMP:15552"/>
        <dbReference type="ChEBI" id="CHEBI:15378"/>
        <dbReference type="ChEBI" id="CHEBI:29969"/>
        <dbReference type="ChEBI" id="CHEBI:57856"/>
        <dbReference type="ChEBI" id="CHEBI:59789"/>
        <dbReference type="ChEBI" id="CHEBI:61961"/>
        <dbReference type="EC" id="2.1.1.360"/>
    </reaction>
</comment>
<comment type="subcellular location">
    <subcellularLocation>
        <location evidence="1 11">Nucleus</location>
    </subcellularLocation>
</comment>
<comment type="caution">
    <text evidence="15">The sequence shown here is derived from an EMBL/GenBank/DDBJ whole genome shotgun (WGS) entry which is preliminary data.</text>
</comment>
<evidence type="ECO:0000256" key="2">
    <source>
        <dbReference type="ARBA" id="ARBA00012190"/>
    </source>
</evidence>
<feature type="compositionally biased region" description="Low complexity" evidence="13">
    <location>
        <begin position="1353"/>
        <end position="1362"/>
    </location>
</feature>
<reference evidence="15 16" key="1">
    <citation type="journal article" date="2018" name="Nat. Ecol. Evol.">
        <title>Genomic signatures of mitonuclear coevolution across populations of Tigriopus californicus.</title>
        <authorList>
            <person name="Barreto F.S."/>
            <person name="Watson E.T."/>
            <person name="Lima T.G."/>
            <person name="Willett C.S."/>
            <person name="Edmands S."/>
            <person name="Li W."/>
            <person name="Burton R.S."/>
        </authorList>
    </citation>
    <scope>NUCLEOTIDE SEQUENCE [LARGE SCALE GENOMIC DNA]</scope>
    <source>
        <strain evidence="15 16">San Diego</strain>
    </source>
</reference>
<feature type="compositionally biased region" description="Low complexity" evidence="13">
    <location>
        <begin position="1643"/>
        <end position="1653"/>
    </location>
</feature>
<evidence type="ECO:0000256" key="11">
    <source>
        <dbReference type="RuleBase" id="RU271113"/>
    </source>
</evidence>
<feature type="compositionally biased region" description="Polar residues" evidence="13">
    <location>
        <begin position="1814"/>
        <end position="1843"/>
    </location>
</feature>
<evidence type="ECO:0000256" key="8">
    <source>
        <dbReference type="ARBA" id="ARBA00023242"/>
    </source>
</evidence>
<dbReference type="OMA" id="WQDEIST"/>
<dbReference type="EC" id="2.1.1.360" evidence="2 11"/>
<feature type="region of interest" description="Disordered" evidence="13">
    <location>
        <begin position="1610"/>
        <end position="1954"/>
    </location>
</feature>
<evidence type="ECO:0000256" key="12">
    <source>
        <dbReference type="SAM" id="Coils"/>
    </source>
</evidence>
<feature type="compositionally biased region" description="Polar residues" evidence="13">
    <location>
        <begin position="528"/>
        <end position="539"/>
    </location>
</feature>
<evidence type="ECO:0000256" key="10">
    <source>
        <dbReference type="ARBA" id="ARBA00047770"/>
    </source>
</evidence>
<evidence type="ECO:0000313" key="16">
    <source>
        <dbReference type="Proteomes" id="UP000318571"/>
    </source>
</evidence>
<comment type="similarity">
    <text evidence="11">Belongs to the class I-like SAM-binding methyltransferase superfamily. DOT1 family.</text>
</comment>
<comment type="miscellaneous">
    <text evidence="11">In contrast to other lysine histone methyltransferases, it does not contain a SET domain, suggesting the existence of another mechanism for methylation of lysine residues of histones.</text>
</comment>
<feature type="compositionally biased region" description="Low complexity" evidence="13">
    <location>
        <begin position="1747"/>
        <end position="1778"/>
    </location>
</feature>
<evidence type="ECO:0000256" key="13">
    <source>
        <dbReference type="SAM" id="MobiDB-lite"/>
    </source>
</evidence>
<dbReference type="PANTHER" id="PTHR21451:SF0">
    <property type="entry name" value="HISTONE-LYSINE N-METHYLTRANSFERASE, H3 LYSINE-79 SPECIFIC"/>
    <property type="match status" value="1"/>
</dbReference>
<feature type="compositionally biased region" description="Basic and acidic residues" evidence="13">
    <location>
        <begin position="1672"/>
        <end position="1688"/>
    </location>
</feature>
<feature type="compositionally biased region" description="Low complexity" evidence="13">
    <location>
        <begin position="1874"/>
        <end position="1884"/>
    </location>
</feature>
<feature type="compositionally biased region" description="Basic residues" evidence="13">
    <location>
        <begin position="1257"/>
        <end position="1272"/>
    </location>
</feature>
<feature type="region of interest" description="Disordered" evidence="13">
    <location>
        <begin position="1519"/>
        <end position="1592"/>
    </location>
</feature>
<feature type="compositionally biased region" description="Low complexity" evidence="13">
    <location>
        <begin position="162"/>
        <end position="210"/>
    </location>
</feature>
<accession>A0A553PDB0</accession>
<dbReference type="EMBL" id="VCGU01000005">
    <property type="protein sequence ID" value="TRY75673.1"/>
    <property type="molecule type" value="Genomic_DNA"/>
</dbReference>
<feature type="compositionally biased region" description="Low complexity" evidence="13">
    <location>
        <begin position="1526"/>
        <end position="1556"/>
    </location>
</feature>
<dbReference type="FunFam" id="3.40.50.150:FF:000033">
    <property type="entry name" value="Histone-lysine N-methyltransferase, H3 lysine-79 specific"/>
    <property type="match status" value="1"/>
</dbReference>
<feature type="region of interest" description="Disordered" evidence="13">
    <location>
        <begin position="1251"/>
        <end position="1319"/>
    </location>
</feature>
<keyword evidence="8 11" id="KW-0539">Nucleus</keyword>
<protein>
    <recommendedName>
        <fullName evidence="3 11">Histone-lysine N-methyltransferase, H3 lysine-79 specific</fullName>
        <ecNumber evidence="2 11">2.1.1.360</ecNumber>
    </recommendedName>
    <alternativeName>
        <fullName evidence="9 11">Histone H3-K79 methyltransferase</fullName>
    </alternativeName>
</protein>
<feature type="compositionally biased region" description="Polar residues" evidence="13">
    <location>
        <begin position="1169"/>
        <end position="1184"/>
    </location>
</feature>
<feature type="compositionally biased region" description="Basic and acidic residues" evidence="13">
    <location>
        <begin position="657"/>
        <end position="682"/>
    </location>
</feature>
<dbReference type="GO" id="GO:0140956">
    <property type="term" value="F:histone H3K79 trimethyltransferase activity"/>
    <property type="evidence" value="ECO:0007669"/>
    <property type="project" value="UniProtKB-EC"/>
</dbReference>
<dbReference type="STRING" id="6832.A0A553PDB0"/>
<keyword evidence="7 11" id="KW-0156">Chromatin regulator</keyword>
<feature type="compositionally biased region" description="Basic and acidic residues" evidence="13">
    <location>
        <begin position="515"/>
        <end position="526"/>
    </location>
</feature>
<name>A0A553PDB0_TIGCA</name>
<keyword evidence="6 11" id="KW-0949">S-adenosyl-L-methionine</keyword>
<feature type="coiled-coil region" evidence="12">
    <location>
        <begin position="997"/>
        <end position="1024"/>
    </location>
</feature>
<keyword evidence="4 11" id="KW-0489">Methyltransferase</keyword>
<evidence type="ECO:0000256" key="1">
    <source>
        <dbReference type="ARBA" id="ARBA00004123"/>
    </source>
</evidence>
<feature type="domain" description="DOT1" evidence="14">
    <location>
        <begin position="142"/>
        <end position="445"/>
    </location>
</feature>
<evidence type="ECO:0000256" key="6">
    <source>
        <dbReference type="ARBA" id="ARBA00022691"/>
    </source>
</evidence>
<keyword evidence="16" id="KW-1185">Reference proteome</keyword>
<evidence type="ECO:0000256" key="7">
    <source>
        <dbReference type="ARBA" id="ARBA00022853"/>
    </source>
</evidence>
<feature type="compositionally biased region" description="Basic and acidic residues" evidence="13">
    <location>
        <begin position="1106"/>
        <end position="1115"/>
    </location>
</feature>
<feature type="region of interest" description="Disordered" evidence="13">
    <location>
        <begin position="1158"/>
        <end position="1215"/>
    </location>
</feature>
<feature type="compositionally biased region" description="Low complexity" evidence="13">
    <location>
        <begin position="1199"/>
        <end position="1209"/>
    </location>
</feature>
<feature type="compositionally biased region" description="Basic and acidic residues" evidence="13">
    <location>
        <begin position="1288"/>
        <end position="1302"/>
    </location>
</feature>
<feature type="region of interest" description="Disordered" evidence="13">
    <location>
        <begin position="1335"/>
        <end position="1489"/>
    </location>
</feature>
<feature type="compositionally biased region" description="Low complexity" evidence="13">
    <location>
        <begin position="1563"/>
        <end position="1582"/>
    </location>
</feature>
<comment type="function">
    <text evidence="11">Histone methyltransferase that specifically trimethylates histone H3 to form H3K79me3. This methylation is required for telomere silencing and for the pachytene checkpoint during the meiotic cell cycle by allowing the recruitment of RAD9 to double strand breaks. Nucleosomes are preferred as substrate compared to free histone.</text>
</comment>
<feature type="region of interest" description="Disordered" evidence="13">
    <location>
        <begin position="495"/>
        <end position="539"/>
    </location>
</feature>
<dbReference type="PANTHER" id="PTHR21451">
    <property type="entry name" value="HISTONE H3 METHYLTRANSFERASE"/>
    <property type="match status" value="1"/>
</dbReference>
<dbReference type="PROSITE" id="PS51569">
    <property type="entry name" value="DOT1"/>
    <property type="match status" value="1"/>
</dbReference>
<dbReference type="GO" id="GO:0006281">
    <property type="term" value="P:DNA repair"/>
    <property type="evidence" value="ECO:0007669"/>
    <property type="project" value="TreeGrafter"/>
</dbReference>
<feature type="compositionally biased region" description="Low complexity" evidence="13">
    <location>
        <begin position="1718"/>
        <end position="1739"/>
    </location>
</feature>
<evidence type="ECO:0000256" key="4">
    <source>
        <dbReference type="ARBA" id="ARBA00022603"/>
    </source>
</evidence>
<dbReference type="SUPFAM" id="SSF53335">
    <property type="entry name" value="S-adenosyl-L-methionine-dependent methyltransferases"/>
    <property type="match status" value="1"/>
</dbReference>
<evidence type="ECO:0000313" key="15">
    <source>
        <dbReference type="EMBL" id="TRY75673.1"/>
    </source>
</evidence>